<organism evidence="3 4">
    <name type="scientific">Campylobacter magnus</name>
    <dbReference type="NCBI Taxonomy" id="3026462"/>
    <lineage>
        <taxon>Bacteria</taxon>
        <taxon>Pseudomonadati</taxon>
        <taxon>Campylobacterota</taxon>
        <taxon>Epsilonproteobacteria</taxon>
        <taxon>Campylobacterales</taxon>
        <taxon>Campylobacteraceae</taxon>
        <taxon>Campylobacter</taxon>
    </lineage>
</organism>
<comment type="caution">
    <text evidence="3">The sequence shown here is derived from an EMBL/GenBank/DDBJ whole genome shotgun (WGS) entry which is preliminary data.</text>
</comment>
<evidence type="ECO:0000256" key="2">
    <source>
        <dbReference type="SAM" id="SignalP"/>
    </source>
</evidence>
<keyword evidence="4" id="KW-1185">Reference proteome</keyword>
<feature type="chain" id="PRO_5046705891" evidence="2">
    <location>
        <begin position="20"/>
        <end position="510"/>
    </location>
</feature>
<feature type="coiled-coil region" evidence="1">
    <location>
        <begin position="20"/>
        <end position="73"/>
    </location>
</feature>
<accession>A0ABT8T8Y1</accession>
<dbReference type="RefSeq" id="WP_302244706.1">
    <property type="nucleotide sequence ID" value="NZ_JAULJQ010000009.1"/>
</dbReference>
<dbReference type="InterPro" id="IPR021803">
    <property type="entry name" value="DUF3373"/>
</dbReference>
<gene>
    <name evidence="3" type="ORF">Q2362_07525</name>
</gene>
<keyword evidence="2" id="KW-0732">Signal</keyword>
<keyword evidence="1" id="KW-0175">Coiled coil</keyword>
<protein>
    <submittedName>
        <fullName evidence="3">DUF3373 family protein</fullName>
    </submittedName>
</protein>
<feature type="signal peptide" evidence="2">
    <location>
        <begin position="1"/>
        <end position="19"/>
    </location>
</feature>
<dbReference type="Pfam" id="PF11853">
    <property type="entry name" value="DUF3373"/>
    <property type="match status" value="1"/>
</dbReference>
<name>A0ABT8T8Y1_9BACT</name>
<sequence>MKILTKIFLFSFVASASLAANTSKVNLKELQEQIASLQAQVNELKASSANNNNEKVQKQIDELQDRVDENELNAALSKVKMGLDFTVGGASVHGKIGGVKSNNENKWATEVHLNLNAQINDRTRFTGRLAMAKYWGNMGNRTFIGDYEGGRNPQGNSVVYLDRAYIDYDIIPDVFVATIGRQPGTDGPGSNLRNSSVRMSTYPAMLVNAMGDALVLTYKPQSLKDYSAAFRAGYIRFYQGSEIDIVGGRNLLGTQKGKDSNLYLLMAEGELPLGDFGKNLFILSYIHGDKYSLPIDADMPNTTLKILDDTYNLGNNDLFNLHFESSNTFGSPFSWFVSASYYRGSKGVDNSEKIKTDIASNLNMIAAMARVFENSIPGSQAVGQATIAGIQNKVIQSGELNWNNKDAWAIHLGARYDFTKAFNLGFEFFHGSKYWVALSRPGINDPLDFRNTRGNVYDIYAIWRLDLNQYLRFAYTHIDYQYANSSVPVGGTYKVNDKANIFSLFYNVRF</sequence>
<evidence type="ECO:0000313" key="3">
    <source>
        <dbReference type="EMBL" id="MDO2409935.1"/>
    </source>
</evidence>
<dbReference type="EMBL" id="JAULJQ010000009">
    <property type="protein sequence ID" value="MDO2409935.1"/>
    <property type="molecule type" value="Genomic_DNA"/>
</dbReference>
<evidence type="ECO:0000256" key="1">
    <source>
        <dbReference type="SAM" id="Coils"/>
    </source>
</evidence>
<evidence type="ECO:0000313" key="4">
    <source>
        <dbReference type="Proteomes" id="UP001171111"/>
    </source>
</evidence>
<dbReference type="Proteomes" id="UP001171111">
    <property type="component" value="Unassembled WGS sequence"/>
</dbReference>
<proteinExistence type="predicted"/>
<reference evidence="3 4" key="1">
    <citation type="submission" date="2023-06" db="EMBL/GenBank/DDBJ databases">
        <title>Campylobacter magnum sp. nov., isolated from cecal contents of domestic pigs (Sus scrofa domesticus).</title>
        <authorList>
            <person name="Papic B."/>
            <person name="Gruntar I."/>
        </authorList>
    </citation>
    <scope>NUCLEOTIDE SEQUENCE [LARGE SCALE GENOMIC DNA]</scope>
    <source>
        <strain evidence="4">34484-21</strain>
    </source>
</reference>